<evidence type="ECO:0000313" key="7">
    <source>
        <dbReference type="EMBL" id="KAI9638004.1"/>
    </source>
</evidence>
<dbReference type="Gene3D" id="4.10.240.10">
    <property type="entry name" value="Zn(2)-C6 fungal-type DNA-binding domain"/>
    <property type="match status" value="1"/>
</dbReference>
<keyword evidence="1" id="KW-0805">Transcription regulation</keyword>
<protein>
    <recommendedName>
        <fullName evidence="6">Zn(2)-C6 fungal-type domain-containing protein</fullName>
    </recommendedName>
</protein>
<keyword evidence="2" id="KW-0238">DNA-binding</keyword>
<gene>
    <name evidence="7" type="ORF">MKK02DRAFT_42387</name>
</gene>
<keyword evidence="4" id="KW-0539">Nucleus</keyword>
<dbReference type="AlphaFoldDB" id="A0AA38HFM6"/>
<evidence type="ECO:0000256" key="5">
    <source>
        <dbReference type="SAM" id="MobiDB-lite"/>
    </source>
</evidence>
<evidence type="ECO:0000256" key="2">
    <source>
        <dbReference type="ARBA" id="ARBA00023125"/>
    </source>
</evidence>
<dbReference type="CDD" id="cd00067">
    <property type="entry name" value="GAL4"/>
    <property type="match status" value="1"/>
</dbReference>
<organism evidence="7 8">
    <name type="scientific">Dioszegia hungarica</name>
    <dbReference type="NCBI Taxonomy" id="4972"/>
    <lineage>
        <taxon>Eukaryota</taxon>
        <taxon>Fungi</taxon>
        <taxon>Dikarya</taxon>
        <taxon>Basidiomycota</taxon>
        <taxon>Agaricomycotina</taxon>
        <taxon>Tremellomycetes</taxon>
        <taxon>Tremellales</taxon>
        <taxon>Bulleribasidiaceae</taxon>
        <taxon>Dioszegia</taxon>
    </lineage>
</organism>
<evidence type="ECO:0000259" key="6">
    <source>
        <dbReference type="PROSITE" id="PS50048"/>
    </source>
</evidence>
<proteinExistence type="predicted"/>
<dbReference type="PROSITE" id="PS50048">
    <property type="entry name" value="ZN2_CY6_FUNGAL_2"/>
    <property type="match status" value="1"/>
</dbReference>
<evidence type="ECO:0000256" key="3">
    <source>
        <dbReference type="ARBA" id="ARBA00023163"/>
    </source>
</evidence>
<dbReference type="PANTHER" id="PTHR31069">
    <property type="entry name" value="OLEATE-ACTIVATED TRANSCRIPTION FACTOR 1-RELATED"/>
    <property type="match status" value="1"/>
</dbReference>
<dbReference type="Pfam" id="PF00172">
    <property type="entry name" value="Zn_clus"/>
    <property type="match status" value="1"/>
</dbReference>
<evidence type="ECO:0000256" key="4">
    <source>
        <dbReference type="ARBA" id="ARBA00023242"/>
    </source>
</evidence>
<dbReference type="GO" id="GO:0003677">
    <property type="term" value="F:DNA binding"/>
    <property type="evidence" value="ECO:0007669"/>
    <property type="project" value="UniProtKB-KW"/>
</dbReference>
<reference evidence="7" key="1">
    <citation type="journal article" date="2022" name="G3 (Bethesda)">
        <title>High quality genome of the basidiomycete yeast Dioszegia hungarica PDD-24b-2 isolated from cloud water.</title>
        <authorList>
            <person name="Jarrige D."/>
            <person name="Haridas S."/>
            <person name="Bleykasten-Grosshans C."/>
            <person name="Joly M."/>
            <person name="Nadalig T."/>
            <person name="Sancelme M."/>
            <person name="Vuilleumier S."/>
            <person name="Grigoriev I.V."/>
            <person name="Amato P."/>
            <person name="Bringel F."/>
        </authorList>
    </citation>
    <scope>NUCLEOTIDE SEQUENCE</scope>
    <source>
        <strain evidence="7">PDD-24b-2</strain>
    </source>
</reference>
<dbReference type="InterPro" id="IPR050675">
    <property type="entry name" value="OAF3"/>
</dbReference>
<comment type="caution">
    <text evidence="7">The sequence shown here is derived from an EMBL/GenBank/DDBJ whole genome shotgun (WGS) entry which is preliminary data.</text>
</comment>
<dbReference type="GO" id="GO:0000981">
    <property type="term" value="F:DNA-binding transcription factor activity, RNA polymerase II-specific"/>
    <property type="evidence" value="ECO:0007669"/>
    <property type="project" value="InterPro"/>
</dbReference>
<evidence type="ECO:0000313" key="8">
    <source>
        <dbReference type="Proteomes" id="UP001164286"/>
    </source>
</evidence>
<keyword evidence="8" id="KW-1185">Reference proteome</keyword>
<dbReference type="PROSITE" id="PS00463">
    <property type="entry name" value="ZN2_CY6_FUNGAL_1"/>
    <property type="match status" value="1"/>
</dbReference>
<dbReference type="Proteomes" id="UP001164286">
    <property type="component" value="Unassembled WGS sequence"/>
</dbReference>
<dbReference type="InterPro" id="IPR001138">
    <property type="entry name" value="Zn2Cys6_DnaBD"/>
</dbReference>
<dbReference type="SUPFAM" id="SSF57701">
    <property type="entry name" value="Zn2/Cys6 DNA-binding domain"/>
    <property type="match status" value="1"/>
</dbReference>
<accession>A0AA38HFM6</accession>
<feature type="region of interest" description="Disordered" evidence="5">
    <location>
        <begin position="194"/>
        <end position="256"/>
    </location>
</feature>
<feature type="domain" description="Zn(2)-C6 fungal-type" evidence="6">
    <location>
        <begin position="72"/>
        <end position="102"/>
    </location>
</feature>
<dbReference type="InterPro" id="IPR036864">
    <property type="entry name" value="Zn2-C6_fun-type_DNA-bd_sf"/>
</dbReference>
<dbReference type="PANTHER" id="PTHR31069:SF32">
    <property type="entry name" value="ARGININE METABOLISM REGULATION PROTEIN II"/>
    <property type="match status" value="1"/>
</dbReference>
<dbReference type="GO" id="GO:0008270">
    <property type="term" value="F:zinc ion binding"/>
    <property type="evidence" value="ECO:0007669"/>
    <property type="project" value="InterPro"/>
</dbReference>
<feature type="region of interest" description="Disordered" evidence="5">
    <location>
        <begin position="30"/>
        <end position="64"/>
    </location>
</feature>
<name>A0AA38HFM6_9TREE</name>
<dbReference type="RefSeq" id="XP_052947781.1">
    <property type="nucleotide sequence ID" value="XM_053091960.1"/>
</dbReference>
<dbReference type="SMART" id="SM00066">
    <property type="entry name" value="GAL4"/>
    <property type="match status" value="1"/>
</dbReference>
<dbReference type="EMBL" id="JAKWFO010000003">
    <property type="protein sequence ID" value="KAI9638004.1"/>
    <property type="molecule type" value="Genomic_DNA"/>
</dbReference>
<keyword evidence="3" id="KW-0804">Transcription</keyword>
<evidence type="ECO:0000256" key="1">
    <source>
        <dbReference type="ARBA" id="ARBA00023015"/>
    </source>
</evidence>
<sequence>MTSTTSINTSINNITDASIAAEFFASEAGGEMSLDDGSGLSREVEEPPMMSGSQDGDDQPMRKPRKRKLQLACHFCRRRKLKCDGIRPTCENCHKRNEACQWDEAVRRRGPGKRTKAIRDRAADDMGSAGLLEVAGMGTKLNLQHMDSVYHAESSSVADTNAALIAAVTAAAAEGAGGMDANFGDMSVGGGGDAYGAHEGLEGEGEGSPELTAHTGVSQALPDGTGLNDTLDPNIDPSLADLGGGPSTLADVSTSPKLSASQQAQLAQQLQASGIRQQQIQAALQIQRQHQLQQQQQQQQSQSHHTVQQQRKLAGVGVGVGASSGVQVPTFGVSSIIQPNFGMSLQGSSSSQGLDTSGDGVDGTEGVAVDALDWDKGYNFSAWPDLDLGPTTH</sequence>
<dbReference type="GeneID" id="77731165"/>